<feature type="signal peptide" evidence="1">
    <location>
        <begin position="1"/>
        <end position="23"/>
    </location>
</feature>
<accession>A0A0G0MH36</accession>
<organism evidence="2 3">
    <name type="scientific">Yanofskybacteria sp. (strain GW2011_GWA1_39_13)</name>
    <dbReference type="NCBI Taxonomy" id="1619019"/>
    <lineage>
        <taxon>Bacteria</taxon>
        <taxon>Candidatus Yanofskyibacteriota</taxon>
    </lineage>
</organism>
<comment type="caution">
    <text evidence="2">The sequence shown here is derived from an EMBL/GenBank/DDBJ whole genome shotgun (WGS) entry which is preliminary data.</text>
</comment>
<sequence>MRKNLVLLALAILALFTPRWASAQETLDVAHHLDLPQVSVEVANSPREHHFVLGGYSMSLFRAGNLRFPRIGIDWQYRKSTGNRCDCRKDATGHWLVVGGASYILFEGWDDEWDLIFGTSYDLRGERLLNRLAVNVGVSYVFGKTQ</sequence>
<protein>
    <recommendedName>
        <fullName evidence="4">Outer membrane protein beta-barrel domain-containing protein</fullName>
    </recommendedName>
</protein>
<evidence type="ECO:0000256" key="1">
    <source>
        <dbReference type="SAM" id="SignalP"/>
    </source>
</evidence>
<feature type="chain" id="PRO_5002533494" description="Outer membrane protein beta-barrel domain-containing protein" evidence="1">
    <location>
        <begin position="24"/>
        <end position="146"/>
    </location>
</feature>
<keyword evidence="1" id="KW-0732">Signal</keyword>
<proteinExistence type="predicted"/>
<evidence type="ECO:0008006" key="4">
    <source>
        <dbReference type="Google" id="ProtNLM"/>
    </source>
</evidence>
<reference evidence="2 3" key="1">
    <citation type="journal article" date="2015" name="Nature">
        <title>rRNA introns, odd ribosomes, and small enigmatic genomes across a large radiation of phyla.</title>
        <authorList>
            <person name="Brown C.T."/>
            <person name="Hug L.A."/>
            <person name="Thomas B.C."/>
            <person name="Sharon I."/>
            <person name="Castelle C.J."/>
            <person name="Singh A."/>
            <person name="Wilkins M.J."/>
            <person name="Williams K.H."/>
            <person name="Banfield J.F."/>
        </authorList>
    </citation>
    <scope>NUCLEOTIDE SEQUENCE [LARGE SCALE GENOMIC DNA]</scope>
    <source>
        <strain evidence="3">GW2011_GWA1_39_13</strain>
    </source>
</reference>
<dbReference type="AlphaFoldDB" id="A0A0G0MH36"/>
<gene>
    <name evidence="2" type="ORF">UT29_C0002G0055</name>
</gene>
<evidence type="ECO:0000313" key="3">
    <source>
        <dbReference type="Proteomes" id="UP000034845"/>
    </source>
</evidence>
<name>A0A0G0MH36_YANXG</name>
<dbReference type="EMBL" id="LBWF01000002">
    <property type="protein sequence ID" value="KKR02493.1"/>
    <property type="molecule type" value="Genomic_DNA"/>
</dbReference>
<evidence type="ECO:0000313" key="2">
    <source>
        <dbReference type="EMBL" id="KKR02493.1"/>
    </source>
</evidence>
<dbReference type="Proteomes" id="UP000034845">
    <property type="component" value="Unassembled WGS sequence"/>
</dbReference>